<protein>
    <submittedName>
        <fullName evidence="1">Uncharacterized protein</fullName>
    </submittedName>
</protein>
<comment type="caution">
    <text evidence="1">The sequence shown here is derived from an EMBL/GenBank/DDBJ whole genome shotgun (WGS) entry which is preliminary data.</text>
</comment>
<proteinExistence type="predicted"/>
<organism evidence="1 2">
    <name type="scientific">Roseibium aggregatum</name>
    <dbReference type="NCBI Taxonomy" id="187304"/>
    <lineage>
        <taxon>Bacteria</taxon>
        <taxon>Pseudomonadati</taxon>
        <taxon>Pseudomonadota</taxon>
        <taxon>Alphaproteobacteria</taxon>
        <taxon>Hyphomicrobiales</taxon>
        <taxon>Stappiaceae</taxon>
        <taxon>Roseibium</taxon>
    </lineage>
</organism>
<gene>
    <name evidence="1" type="ORF">JF539_00425</name>
</gene>
<evidence type="ECO:0000313" key="2">
    <source>
        <dbReference type="Proteomes" id="UP000664096"/>
    </source>
</evidence>
<dbReference type="AlphaFoldDB" id="A0A939E9G3"/>
<sequence>MLLGSLLPGGGGVVAVFAKPWGDTAMEVVARSEGRIIFVRSGSWVVLTESKNQQFIDRLYQSGAGFVASSAVAAACARLTGVSLENAI</sequence>
<reference evidence="1" key="1">
    <citation type="submission" date="2020-12" db="EMBL/GenBank/DDBJ databases">
        <title>Oil enriched cultivation method for isolating marine PHA-producing bacteria.</title>
        <authorList>
            <person name="Zheng W."/>
            <person name="Yu S."/>
            <person name="Huang Y."/>
        </authorList>
    </citation>
    <scope>NUCLEOTIDE SEQUENCE</scope>
    <source>
        <strain evidence="1">SY-2-12</strain>
    </source>
</reference>
<name>A0A939E9G3_9HYPH</name>
<dbReference type="Proteomes" id="UP000664096">
    <property type="component" value="Unassembled WGS sequence"/>
</dbReference>
<accession>A0A939E9G3</accession>
<evidence type="ECO:0000313" key="1">
    <source>
        <dbReference type="EMBL" id="MBN9668778.1"/>
    </source>
</evidence>
<dbReference type="EMBL" id="JAEKJZ010000001">
    <property type="protein sequence ID" value="MBN9668778.1"/>
    <property type="molecule type" value="Genomic_DNA"/>
</dbReference>